<feature type="signal peptide" evidence="3">
    <location>
        <begin position="1"/>
        <end position="26"/>
    </location>
</feature>
<keyword evidence="1" id="KW-0880">Kelch repeat</keyword>
<proteinExistence type="predicted"/>
<dbReference type="Gene3D" id="2.120.10.80">
    <property type="entry name" value="Kelch-type beta propeller"/>
    <property type="match status" value="2"/>
</dbReference>
<name>A0A135I7Z3_9GAMM</name>
<keyword evidence="2" id="KW-0677">Repeat</keyword>
<feature type="chain" id="PRO_5007465757" evidence="3">
    <location>
        <begin position="27"/>
        <end position="386"/>
    </location>
</feature>
<dbReference type="NCBIfam" id="NF010730">
    <property type="entry name" value="PRK14131.1"/>
    <property type="match status" value="1"/>
</dbReference>
<gene>
    <name evidence="4" type="ORF">ATN88_02495</name>
</gene>
<dbReference type="InterPro" id="IPR019936">
    <property type="entry name" value="NanM_proteobact"/>
</dbReference>
<keyword evidence="5" id="KW-1185">Reference proteome</keyword>
<organism evidence="4 5">
    <name type="scientific">Enterovibrio coralii</name>
    <dbReference type="NCBI Taxonomy" id="294935"/>
    <lineage>
        <taxon>Bacteria</taxon>
        <taxon>Pseudomonadati</taxon>
        <taxon>Pseudomonadota</taxon>
        <taxon>Gammaproteobacteria</taxon>
        <taxon>Vibrionales</taxon>
        <taxon>Vibrionaceae</taxon>
        <taxon>Enterovibrio</taxon>
    </lineage>
</organism>
<keyword evidence="3" id="KW-0732">Signal</keyword>
<sequence>MNVVRFSPKSLLVLPFVTAISFSAHANQVWPDLPEGVKNGVGAQIDSKLYVGLGSMGNQFYMLDLQQLDKGWQKQADFSGPARDGATATVIDDNIYVFGGSGKANSNDTSPIIFDSVYRFDADKNAWSEVATKAPVGLLGAASYSPDKEQILFFGGYNKGYFDRYLNDVLTTNQKAEPEKWQKIVDDFMGMKPVDYRWNRHVLSYTPSTNEWQDLGSSPYLPNCGSALVTKGETALIISGEIKPGLRTDEVKSYHYGKAQPWLSEHPLPTPSSQSQQEGVAGAFAGISNGVVLVAGGANFHGAKLAFDKGNMFAHNGLPKAFNPETYVFNEGAWKQDKNLSEPLAYGVSFSVDDGILMVGGEMADSSASNKVTKLAWNGQHVEQQD</sequence>
<dbReference type="InterPro" id="IPR015915">
    <property type="entry name" value="Kelch-typ_b-propeller"/>
</dbReference>
<dbReference type="PANTHER" id="PTHR46228">
    <property type="entry name" value="KELCH DOMAIN-CONTAINING PROTEIN"/>
    <property type="match status" value="1"/>
</dbReference>
<dbReference type="STRING" id="294935.ATN88_02495"/>
<dbReference type="Pfam" id="PF24996">
    <property type="entry name" value="NANM"/>
    <property type="match status" value="1"/>
</dbReference>
<evidence type="ECO:0000256" key="2">
    <source>
        <dbReference type="ARBA" id="ARBA00022737"/>
    </source>
</evidence>
<comment type="caution">
    <text evidence="4">The sequence shown here is derived from an EMBL/GenBank/DDBJ whole genome shotgun (WGS) entry which is preliminary data.</text>
</comment>
<evidence type="ECO:0000313" key="4">
    <source>
        <dbReference type="EMBL" id="KXF81572.1"/>
    </source>
</evidence>
<dbReference type="RefSeq" id="WP_067416831.1">
    <property type="nucleotide sequence ID" value="NZ_LNTY01000034.1"/>
</dbReference>
<protein>
    <submittedName>
        <fullName evidence="4">N-acetylneuraminic acid mutarotase</fullName>
    </submittedName>
</protein>
<dbReference type="NCBIfam" id="TIGR03547">
    <property type="entry name" value="muta_rot_YjhT"/>
    <property type="match status" value="1"/>
</dbReference>
<dbReference type="AlphaFoldDB" id="A0A135I7Z3"/>
<accession>A0A135I7Z3</accession>
<dbReference type="OrthoDB" id="198899at2"/>
<evidence type="ECO:0000256" key="1">
    <source>
        <dbReference type="ARBA" id="ARBA00022441"/>
    </source>
</evidence>
<dbReference type="EMBL" id="LNTY01000034">
    <property type="protein sequence ID" value="KXF81572.1"/>
    <property type="molecule type" value="Genomic_DNA"/>
</dbReference>
<dbReference type="InterPro" id="IPR056734">
    <property type="entry name" value="NANM"/>
</dbReference>
<dbReference type="SUPFAM" id="SSF117281">
    <property type="entry name" value="Kelch motif"/>
    <property type="match status" value="1"/>
</dbReference>
<reference evidence="4 5" key="1">
    <citation type="submission" date="2015-11" db="EMBL/GenBank/DDBJ databases">
        <title>Genomic Taxonomy of the Vibrionaceae.</title>
        <authorList>
            <person name="Gomez-Gil B."/>
            <person name="Enciso-Ibarra J."/>
        </authorList>
    </citation>
    <scope>NUCLEOTIDE SEQUENCE [LARGE SCALE GENOMIC DNA]</scope>
    <source>
        <strain evidence="4 5">CAIM 912</strain>
    </source>
</reference>
<evidence type="ECO:0000256" key="3">
    <source>
        <dbReference type="SAM" id="SignalP"/>
    </source>
</evidence>
<dbReference type="PANTHER" id="PTHR46228:SF2">
    <property type="entry name" value="KELCH REPEAT PROTEIN (AFU_ORTHOLOGUE AFUA_4G14350)"/>
    <property type="match status" value="1"/>
</dbReference>
<dbReference type="Proteomes" id="UP000070529">
    <property type="component" value="Unassembled WGS sequence"/>
</dbReference>
<evidence type="ECO:0000313" key="5">
    <source>
        <dbReference type="Proteomes" id="UP000070529"/>
    </source>
</evidence>